<dbReference type="InterPro" id="IPR044691">
    <property type="entry name" value="DCC1_Trx"/>
</dbReference>
<dbReference type="Proteomes" id="UP001497512">
    <property type="component" value="Chromosome 1"/>
</dbReference>
<evidence type="ECO:0000313" key="1">
    <source>
        <dbReference type="EMBL" id="CAK9189355.1"/>
    </source>
</evidence>
<proteinExistence type="predicted"/>
<protein>
    <recommendedName>
        <fullName evidence="3">Thiol-disulfide oxidoreductase DCC</fullName>
    </recommendedName>
</protein>
<dbReference type="InterPro" id="IPR007263">
    <property type="entry name" value="DCC1-like"/>
</dbReference>
<organism evidence="1 2">
    <name type="scientific">Sphagnum troendelagicum</name>
    <dbReference type="NCBI Taxonomy" id="128251"/>
    <lineage>
        <taxon>Eukaryota</taxon>
        <taxon>Viridiplantae</taxon>
        <taxon>Streptophyta</taxon>
        <taxon>Embryophyta</taxon>
        <taxon>Bryophyta</taxon>
        <taxon>Sphagnophytina</taxon>
        <taxon>Sphagnopsida</taxon>
        <taxon>Sphagnales</taxon>
        <taxon>Sphagnaceae</taxon>
        <taxon>Sphagnum</taxon>
    </lineage>
</organism>
<evidence type="ECO:0000313" key="2">
    <source>
        <dbReference type="Proteomes" id="UP001497512"/>
    </source>
</evidence>
<reference evidence="1 2" key="1">
    <citation type="submission" date="2024-02" db="EMBL/GenBank/DDBJ databases">
        <authorList>
            <consortium name="ELIXIR-Norway"/>
            <consortium name="Elixir Norway"/>
        </authorList>
    </citation>
    <scope>NUCLEOTIDE SEQUENCE [LARGE SCALE GENOMIC DNA]</scope>
</reference>
<dbReference type="Pfam" id="PF04134">
    <property type="entry name" value="DCC1-like"/>
    <property type="match status" value="1"/>
</dbReference>
<dbReference type="EMBL" id="OZ019893">
    <property type="protein sequence ID" value="CAK9189355.1"/>
    <property type="molecule type" value="Genomic_DNA"/>
</dbReference>
<dbReference type="PANTHER" id="PTHR34290">
    <property type="entry name" value="SI:CH73-390P7.2"/>
    <property type="match status" value="1"/>
</dbReference>
<name>A0ABP0T771_9BRYO</name>
<keyword evidence="2" id="KW-1185">Reference proteome</keyword>
<gene>
    <name evidence="1" type="ORF">CSSPTR1EN2_LOCUS6</name>
</gene>
<accession>A0ABP0T771</accession>
<dbReference type="PANTHER" id="PTHR34290:SF2">
    <property type="entry name" value="OS04G0668800 PROTEIN"/>
    <property type="match status" value="1"/>
</dbReference>
<sequence length="263" mass="29267">MAPTMSVMNLKMLQASTRSSKRIIAPLLHIQPPPLVSTCVQSTCTAIAAHRQRRPKMILSGSSSVQFRPSGLSSERKFPSIVCKAVGGVATETLVDVEKVESSRETNVDAGKEPSDSNWKIKMLYDGDCPLCMREVNMLKERNQTYGTIAFVNIGTDDYSPEQNNGIDYETAMGRIHAIRQDGTVLTNVAAFRALYEEVGLGWVYAITNHQPWASIADALYSFWAKYRLPVTGRPPLAVVLEKRRQKREKVEACDAAERCRID</sequence>
<evidence type="ECO:0008006" key="3">
    <source>
        <dbReference type="Google" id="ProtNLM"/>
    </source>
</evidence>